<dbReference type="RefSeq" id="WP_093922354.1">
    <property type="nucleotide sequence ID" value="NZ_FOMW01000002.1"/>
</dbReference>
<feature type="domain" description="SF3 helicase" evidence="4">
    <location>
        <begin position="254"/>
        <end position="413"/>
    </location>
</feature>
<evidence type="ECO:0000313" key="6">
    <source>
        <dbReference type="Proteomes" id="UP000198977"/>
    </source>
</evidence>
<dbReference type="EMBL" id="FOMW01000002">
    <property type="protein sequence ID" value="SFD69743.1"/>
    <property type="molecule type" value="Genomic_DNA"/>
</dbReference>
<organism evidence="5 6">
    <name type="scientific">Sulfitobacter brevis</name>
    <dbReference type="NCBI Taxonomy" id="74348"/>
    <lineage>
        <taxon>Bacteria</taxon>
        <taxon>Pseudomonadati</taxon>
        <taxon>Pseudomonadota</taxon>
        <taxon>Alphaproteobacteria</taxon>
        <taxon>Rhodobacterales</taxon>
        <taxon>Roseobacteraceae</taxon>
        <taxon>Sulfitobacter</taxon>
    </lineage>
</organism>
<dbReference type="InterPro" id="IPR014820">
    <property type="entry name" value="PriCT_1"/>
</dbReference>
<dbReference type="InterPro" id="IPR051620">
    <property type="entry name" value="ORF904-like_C"/>
</dbReference>
<reference evidence="5 6" key="1">
    <citation type="submission" date="2016-10" db="EMBL/GenBank/DDBJ databases">
        <authorList>
            <person name="de Groot N.N."/>
        </authorList>
    </citation>
    <scope>NUCLEOTIDE SEQUENCE [LARGE SCALE GENOMIC DNA]</scope>
    <source>
        <strain evidence="5 6">DSM 11443</strain>
    </source>
</reference>
<evidence type="ECO:0000313" key="5">
    <source>
        <dbReference type="EMBL" id="SFD69743.1"/>
    </source>
</evidence>
<name>A0A1I1ULW4_9RHOB</name>
<dbReference type="PANTHER" id="PTHR35372:SF2">
    <property type="entry name" value="SF3 HELICASE DOMAIN-CONTAINING PROTEIN"/>
    <property type="match status" value="1"/>
</dbReference>
<dbReference type="Gene3D" id="3.40.50.300">
    <property type="entry name" value="P-loop containing nucleotide triphosphate hydrolases"/>
    <property type="match status" value="1"/>
</dbReference>
<dbReference type="InterPro" id="IPR027417">
    <property type="entry name" value="P-loop_NTPase"/>
</dbReference>
<keyword evidence="3" id="KW-0067">ATP-binding</keyword>
<dbReference type="InterPro" id="IPR014818">
    <property type="entry name" value="Phage/plasmid_primase_P4_C"/>
</dbReference>
<dbReference type="STRING" id="74348.SAMN04488523_102109"/>
<sequence>MTKIALFPNFLLDLVSEKSNVVSSDHFMREGRRNNDLTRMAGSVRRISGLDEEGLSRVLLTINQTSGNPLPENEVRGIARSVAKYEANPIDLIDDVHLSKALAEELRDEFRFCAGAGWMRYSLGQWKSDTGGKHVQERVKTFVAALYEGMKLRGLAADSDRVKAISAYLKAPKINNLITLATSDPALLVEETVFDAKSGLLNLRNGTIEFATGKIVFREHRAEDYLTKIADVTYDPEATAPLFDKLLAEALEPELGAFVMRFFGYVATGQADQRVYSIFYGKGANGKSTVVNIIQRVLGDYCANVEPATFLQARSGQVRGDIARLKGIRMAVSSEFGIGQVMDAPLVKQLVGGDAITARRLYQSEFEFTPTVVPVFVTNALPVINGADEALAARTIVVPFTNIIPPEARDPMLPFRLWEERTGILNVLLAGVQDYLCDRKLRIPKPVKDAVDAYIKSSDLLAQFLEDCCGIGPSGTVGAQDLYNAYRYWCIEHGVKSLTQPVFKGELLKKDGMRQGRTSEGMRWTGVTLKA</sequence>
<evidence type="ECO:0000256" key="2">
    <source>
        <dbReference type="ARBA" id="ARBA00022801"/>
    </source>
</evidence>
<dbReference type="GO" id="GO:0016787">
    <property type="term" value="F:hydrolase activity"/>
    <property type="evidence" value="ECO:0007669"/>
    <property type="project" value="UniProtKB-KW"/>
</dbReference>
<dbReference type="SMART" id="SM00942">
    <property type="entry name" value="PriCT_1"/>
    <property type="match status" value="1"/>
</dbReference>
<protein>
    <submittedName>
        <fullName evidence="5">Putative DNA primase/helicase</fullName>
    </submittedName>
</protein>
<dbReference type="AlphaFoldDB" id="A0A1I1ULW4"/>
<dbReference type="SUPFAM" id="SSF52540">
    <property type="entry name" value="P-loop containing nucleoside triphosphate hydrolases"/>
    <property type="match status" value="1"/>
</dbReference>
<dbReference type="Pfam" id="PF08706">
    <property type="entry name" value="D5_N"/>
    <property type="match status" value="1"/>
</dbReference>
<dbReference type="GO" id="GO:0004386">
    <property type="term" value="F:helicase activity"/>
    <property type="evidence" value="ECO:0007669"/>
    <property type="project" value="UniProtKB-KW"/>
</dbReference>
<dbReference type="OrthoDB" id="9763644at2"/>
<keyword evidence="1" id="KW-0547">Nucleotide-binding</keyword>
<keyword evidence="5" id="KW-0347">Helicase</keyword>
<evidence type="ECO:0000256" key="3">
    <source>
        <dbReference type="ARBA" id="ARBA00022840"/>
    </source>
</evidence>
<keyword evidence="6" id="KW-1185">Reference proteome</keyword>
<evidence type="ECO:0000256" key="1">
    <source>
        <dbReference type="ARBA" id="ARBA00022741"/>
    </source>
</evidence>
<dbReference type="NCBIfam" id="TIGR01613">
    <property type="entry name" value="primase_Cterm"/>
    <property type="match status" value="1"/>
</dbReference>
<dbReference type="Pfam" id="PF19263">
    <property type="entry name" value="DUF5906"/>
    <property type="match status" value="1"/>
</dbReference>
<gene>
    <name evidence="5" type="ORF">SAMN04488523_102109</name>
</gene>
<dbReference type="Proteomes" id="UP000198977">
    <property type="component" value="Unassembled WGS sequence"/>
</dbReference>
<dbReference type="GO" id="GO:0005524">
    <property type="term" value="F:ATP binding"/>
    <property type="evidence" value="ECO:0007669"/>
    <property type="project" value="UniProtKB-KW"/>
</dbReference>
<dbReference type="Pfam" id="PF08708">
    <property type="entry name" value="PriCT_1"/>
    <property type="match status" value="1"/>
</dbReference>
<proteinExistence type="predicted"/>
<dbReference type="InterPro" id="IPR014015">
    <property type="entry name" value="Helicase_SF3_DNA-vir"/>
</dbReference>
<evidence type="ECO:0000259" key="4">
    <source>
        <dbReference type="PROSITE" id="PS51206"/>
    </source>
</evidence>
<dbReference type="SMART" id="SM00885">
    <property type="entry name" value="D5_N"/>
    <property type="match status" value="1"/>
</dbReference>
<dbReference type="InterPro" id="IPR006500">
    <property type="entry name" value="Helicase_put_C_phage/plasmid"/>
</dbReference>
<dbReference type="PROSITE" id="PS51206">
    <property type="entry name" value="SF3_HELICASE_1"/>
    <property type="match status" value="1"/>
</dbReference>
<dbReference type="InterPro" id="IPR045455">
    <property type="entry name" value="NrS-1_pol-like_helicase"/>
</dbReference>
<dbReference type="PANTHER" id="PTHR35372">
    <property type="entry name" value="ATP BINDING PROTEIN-RELATED"/>
    <property type="match status" value="1"/>
</dbReference>
<accession>A0A1I1ULW4</accession>
<keyword evidence="2" id="KW-0378">Hydrolase</keyword>